<evidence type="ECO:0000259" key="1">
    <source>
        <dbReference type="Pfam" id="PF06172"/>
    </source>
</evidence>
<dbReference type="OrthoDB" id="9798288at2"/>
<gene>
    <name evidence="2" type="ORF">L21SP5_02615</name>
</gene>
<dbReference type="AlphaFoldDB" id="A0A0S2I1T3"/>
<dbReference type="Pfam" id="PF06172">
    <property type="entry name" value="Cupin_5"/>
    <property type="match status" value="1"/>
</dbReference>
<dbReference type="PANTHER" id="PTHR33387">
    <property type="entry name" value="RMLC-LIKE JELLY ROLL FOLD PROTEIN"/>
    <property type="match status" value="1"/>
</dbReference>
<dbReference type="EMBL" id="CP013118">
    <property type="protein sequence ID" value="ALO16238.1"/>
    <property type="molecule type" value="Genomic_DNA"/>
</dbReference>
<dbReference type="PANTHER" id="PTHR33387:SF3">
    <property type="entry name" value="DUF985 DOMAIN-CONTAINING PROTEIN"/>
    <property type="match status" value="1"/>
</dbReference>
<dbReference type="KEGG" id="blq:L21SP5_02615"/>
<sequence>MKTEEQQIIENLNLKPHPEGGFFRETYRTPIFVAGKNLPESFGGRRNLSTSILFFLPAGNFSAFHRLRQDEVWYFHHGKGPVLHCIYPDNTYKKITLGPGIEHNQYPQFEIPANTLFAAQTIQNYALVGCLATPGFDFADLDMPPAAQLIKEFPDHQQIIKTLTRT</sequence>
<evidence type="ECO:0000313" key="2">
    <source>
        <dbReference type="EMBL" id="ALO16238.1"/>
    </source>
</evidence>
<dbReference type="Proteomes" id="UP000064893">
    <property type="component" value="Chromosome"/>
</dbReference>
<dbReference type="SUPFAM" id="SSF51182">
    <property type="entry name" value="RmlC-like cupins"/>
    <property type="match status" value="1"/>
</dbReference>
<keyword evidence="3" id="KW-1185">Reference proteome</keyword>
<accession>A0A0S2I1T3</accession>
<proteinExistence type="predicted"/>
<reference evidence="2 3" key="1">
    <citation type="submission" date="2015-11" db="EMBL/GenBank/DDBJ databases">
        <title>Description and complete genome sequence of a novel strain predominating in hypersaline microbial mats and representing a new family of the Bacteriodetes phylum.</title>
        <authorList>
            <person name="Spring S."/>
            <person name="Bunk B."/>
            <person name="Sproer C."/>
            <person name="Klenk H.-P."/>
        </authorList>
    </citation>
    <scope>NUCLEOTIDE SEQUENCE [LARGE SCALE GENOMIC DNA]</scope>
    <source>
        <strain evidence="2 3">L21-Spi-D4</strain>
    </source>
</reference>
<protein>
    <recommendedName>
        <fullName evidence="1">DUF985 domain-containing protein</fullName>
    </recommendedName>
</protein>
<dbReference type="InterPro" id="IPR011051">
    <property type="entry name" value="RmlC_Cupin_sf"/>
</dbReference>
<dbReference type="InterPro" id="IPR014710">
    <property type="entry name" value="RmlC-like_jellyroll"/>
</dbReference>
<organism evidence="2 3">
    <name type="scientific">Salinivirga cyanobacteriivorans</name>
    <dbReference type="NCBI Taxonomy" id="1307839"/>
    <lineage>
        <taxon>Bacteria</taxon>
        <taxon>Pseudomonadati</taxon>
        <taxon>Bacteroidota</taxon>
        <taxon>Bacteroidia</taxon>
        <taxon>Bacteroidales</taxon>
        <taxon>Salinivirgaceae</taxon>
        <taxon>Salinivirga</taxon>
    </lineage>
</organism>
<dbReference type="Gene3D" id="2.60.120.10">
    <property type="entry name" value="Jelly Rolls"/>
    <property type="match status" value="1"/>
</dbReference>
<dbReference type="STRING" id="1307839.L21SP5_02615"/>
<dbReference type="CDD" id="cd06121">
    <property type="entry name" value="cupin_YML079wp"/>
    <property type="match status" value="1"/>
</dbReference>
<dbReference type="InterPro" id="IPR009327">
    <property type="entry name" value="Cupin_DUF985"/>
</dbReference>
<evidence type="ECO:0000313" key="3">
    <source>
        <dbReference type="Proteomes" id="UP000064893"/>
    </source>
</evidence>
<name>A0A0S2I1T3_9BACT</name>
<feature type="domain" description="DUF985" evidence="1">
    <location>
        <begin position="6"/>
        <end position="143"/>
    </location>
</feature>
<dbReference type="RefSeq" id="WP_057953630.1">
    <property type="nucleotide sequence ID" value="NZ_CP013118.1"/>
</dbReference>
<dbReference type="InterPro" id="IPR039935">
    <property type="entry name" value="YML079W-like"/>
</dbReference>